<evidence type="ECO:0000256" key="1">
    <source>
        <dbReference type="ARBA" id="ARBA00004141"/>
    </source>
</evidence>
<sequence length="129" mass="14065">MAQYGQDYVKTPIGICKFLEIIFCIVVIALCGRTYSDDLLNSLFAGGIVGLILAFLILVLSVVCGDKCDGILKFQWLTHFLCAVLLLVTGIMSCVDYSDHDKILCAGIFAILAGVVFLVDCVLCFKDSR</sequence>
<evidence type="ECO:0000256" key="4">
    <source>
        <dbReference type="ARBA" id="ARBA00023136"/>
    </source>
</evidence>
<evidence type="ECO:0000259" key="7">
    <source>
        <dbReference type="PROSITE" id="PS51225"/>
    </source>
</evidence>
<reference evidence="8 9" key="1">
    <citation type="submission" date="2019-01" db="EMBL/GenBank/DDBJ databases">
        <authorList>
            <person name="Sayadi A."/>
        </authorList>
    </citation>
    <scope>NUCLEOTIDE SEQUENCE [LARGE SCALE GENOMIC DNA]</scope>
</reference>
<dbReference type="OrthoDB" id="10028364at2759"/>
<evidence type="ECO:0000256" key="3">
    <source>
        <dbReference type="ARBA" id="ARBA00022989"/>
    </source>
</evidence>
<organism evidence="8 9">
    <name type="scientific">Callosobruchus maculatus</name>
    <name type="common">Southern cowpea weevil</name>
    <name type="synonym">Pulse bruchid</name>
    <dbReference type="NCBI Taxonomy" id="64391"/>
    <lineage>
        <taxon>Eukaryota</taxon>
        <taxon>Metazoa</taxon>
        <taxon>Ecdysozoa</taxon>
        <taxon>Arthropoda</taxon>
        <taxon>Hexapoda</taxon>
        <taxon>Insecta</taxon>
        <taxon>Pterygota</taxon>
        <taxon>Neoptera</taxon>
        <taxon>Endopterygota</taxon>
        <taxon>Coleoptera</taxon>
        <taxon>Polyphaga</taxon>
        <taxon>Cucujiformia</taxon>
        <taxon>Chrysomeloidea</taxon>
        <taxon>Chrysomelidae</taxon>
        <taxon>Bruchinae</taxon>
        <taxon>Bruchini</taxon>
        <taxon>Callosobruchus</taxon>
    </lineage>
</organism>
<keyword evidence="2 5" id="KW-0812">Transmembrane</keyword>
<evidence type="ECO:0000256" key="2">
    <source>
        <dbReference type="ARBA" id="ARBA00022692"/>
    </source>
</evidence>
<dbReference type="AlphaFoldDB" id="A0A653C1G0"/>
<keyword evidence="3 6" id="KW-1133">Transmembrane helix</keyword>
<dbReference type="InterPro" id="IPR008253">
    <property type="entry name" value="Marvel"/>
</dbReference>
<dbReference type="EMBL" id="CAACVG010006746">
    <property type="protein sequence ID" value="VEN41398.1"/>
    <property type="molecule type" value="Genomic_DNA"/>
</dbReference>
<evidence type="ECO:0000313" key="9">
    <source>
        <dbReference type="Proteomes" id="UP000410492"/>
    </source>
</evidence>
<proteinExistence type="predicted"/>
<keyword evidence="9" id="KW-1185">Reference proteome</keyword>
<evidence type="ECO:0000256" key="5">
    <source>
        <dbReference type="PROSITE-ProRule" id="PRU00581"/>
    </source>
</evidence>
<feature type="transmembrane region" description="Helical" evidence="6">
    <location>
        <begin position="18"/>
        <end position="36"/>
    </location>
</feature>
<comment type="subcellular location">
    <subcellularLocation>
        <location evidence="1">Membrane</location>
        <topology evidence="1">Multi-pass membrane protein</topology>
    </subcellularLocation>
</comment>
<feature type="transmembrane region" description="Helical" evidence="6">
    <location>
        <begin position="104"/>
        <end position="125"/>
    </location>
</feature>
<feature type="transmembrane region" description="Helical" evidence="6">
    <location>
        <begin position="76"/>
        <end position="98"/>
    </location>
</feature>
<dbReference type="GO" id="GO:0016020">
    <property type="term" value="C:membrane"/>
    <property type="evidence" value="ECO:0007669"/>
    <property type="project" value="UniProtKB-SubCell"/>
</dbReference>
<name>A0A653C1G0_CALMS</name>
<gene>
    <name evidence="8" type="ORF">CALMAC_LOCUS5232</name>
</gene>
<keyword evidence="4 5" id="KW-0472">Membrane</keyword>
<accession>A0A653C1G0</accession>
<evidence type="ECO:0000256" key="6">
    <source>
        <dbReference type="SAM" id="Phobius"/>
    </source>
</evidence>
<dbReference type="Proteomes" id="UP000410492">
    <property type="component" value="Unassembled WGS sequence"/>
</dbReference>
<feature type="transmembrane region" description="Helical" evidence="6">
    <location>
        <begin position="42"/>
        <end position="64"/>
    </location>
</feature>
<evidence type="ECO:0000313" key="8">
    <source>
        <dbReference type="EMBL" id="VEN41398.1"/>
    </source>
</evidence>
<dbReference type="PROSITE" id="PS51225">
    <property type="entry name" value="MARVEL"/>
    <property type="match status" value="1"/>
</dbReference>
<protein>
    <recommendedName>
        <fullName evidence="7">MARVEL domain-containing protein</fullName>
    </recommendedName>
</protein>
<feature type="domain" description="MARVEL" evidence="7">
    <location>
        <begin position="8"/>
        <end position="129"/>
    </location>
</feature>